<accession>A0A2P2PQR9</accession>
<dbReference type="AlphaFoldDB" id="A0A2P2PQR9"/>
<organism evidence="1">
    <name type="scientific">Rhizophora mucronata</name>
    <name type="common">Asiatic mangrove</name>
    <dbReference type="NCBI Taxonomy" id="61149"/>
    <lineage>
        <taxon>Eukaryota</taxon>
        <taxon>Viridiplantae</taxon>
        <taxon>Streptophyta</taxon>
        <taxon>Embryophyta</taxon>
        <taxon>Tracheophyta</taxon>
        <taxon>Spermatophyta</taxon>
        <taxon>Magnoliopsida</taxon>
        <taxon>eudicotyledons</taxon>
        <taxon>Gunneridae</taxon>
        <taxon>Pentapetalae</taxon>
        <taxon>rosids</taxon>
        <taxon>fabids</taxon>
        <taxon>Malpighiales</taxon>
        <taxon>Rhizophoraceae</taxon>
        <taxon>Rhizophora</taxon>
    </lineage>
</organism>
<protein>
    <submittedName>
        <fullName evidence="1">Uncharacterized protein</fullName>
    </submittedName>
</protein>
<proteinExistence type="predicted"/>
<sequence>MCIQTVYKRLKENARKCTTIVVSKHRLDIQ</sequence>
<evidence type="ECO:0000313" key="1">
    <source>
        <dbReference type="EMBL" id="MBX57043.1"/>
    </source>
</evidence>
<reference evidence="1" key="1">
    <citation type="submission" date="2018-02" db="EMBL/GenBank/DDBJ databases">
        <title>Rhizophora mucronata_Transcriptome.</title>
        <authorList>
            <person name="Meera S.P."/>
            <person name="Sreeshan A."/>
            <person name="Augustine A."/>
        </authorList>
    </citation>
    <scope>NUCLEOTIDE SEQUENCE</scope>
    <source>
        <tissue evidence="1">Leaf</tissue>
    </source>
</reference>
<dbReference type="EMBL" id="GGEC01076559">
    <property type="protein sequence ID" value="MBX57043.1"/>
    <property type="molecule type" value="Transcribed_RNA"/>
</dbReference>
<name>A0A2P2PQR9_RHIMU</name>